<organism evidence="2 3">
    <name type="scientific">Rotaria magnacalcarata</name>
    <dbReference type="NCBI Taxonomy" id="392030"/>
    <lineage>
        <taxon>Eukaryota</taxon>
        <taxon>Metazoa</taxon>
        <taxon>Spiralia</taxon>
        <taxon>Gnathifera</taxon>
        <taxon>Rotifera</taxon>
        <taxon>Eurotatoria</taxon>
        <taxon>Bdelloidea</taxon>
        <taxon>Philodinida</taxon>
        <taxon>Philodinidae</taxon>
        <taxon>Rotaria</taxon>
    </lineage>
</organism>
<dbReference type="EMBL" id="CAJOBJ010041276">
    <property type="protein sequence ID" value="CAF4327558.1"/>
    <property type="molecule type" value="Genomic_DNA"/>
</dbReference>
<comment type="caution">
    <text evidence="2">The sequence shown here is derived from an EMBL/GenBank/DDBJ whole genome shotgun (WGS) entry which is preliminary data.</text>
</comment>
<sequence>SKLSNESLYARGEAMMNDKEFLSLKLHFEQFRQKFRLFDQRFIVACLHLPAAQHIAVPAKPSEGITIYESSIPIVKHAFNSKSWHELCHVEKSDVSVFGPYWL</sequence>
<dbReference type="EMBL" id="CAJOBJ010041199">
    <property type="protein sequence ID" value="CAF4327181.1"/>
    <property type="molecule type" value="Genomic_DNA"/>
</dbReference>
<accession>A0A8S2UAK6</accession>
<dbReference type="AlphaFoldDB" id="A0A8S2UAK6"/>
<evidence type="ECO:0000313" key="1">
    <source>
        <dbReference type="EMBL" id="CAF4327181.1"/>
    </source>
</evidence>
<feature type="non-terminal residue" evidence="2">
    <location>
        <position position="1"/>
    </location>
</feature>
<reference evidence="2" key="1">
    <citation type="submission" date="2021-02" db="EMBL/GenBank/DDBJ databases">
        <authorList>
            <person name="Nowell W R."/>
        </authorList>
    </citation>
    <scope>NUCLEOTIDE SEQUENCE</scope>
</reference>
<evidence type="ECO:0000313" key="2">
    <source>
        <dbReference type="EMBL" id="CAF4327558.1"/>
    </source>
</evidence>
<gene>
    <name evidence="1" type="ORF">GIL414_LOCUS26958</name>
    <name evidence="2" type="ORF">GIL414_LOCUS26974</name>
</gene>
<name>A0A8S2UAK6_9BILA</name>
<proteinExistence type="predicted"/>
<protein>
    <submittedName>
        <fullName evidence="2">Uncharacterized protein</fullName>
    </submittedName>
</protein>
<dbReference type="Proteomes" id="UP000681720">
    <property type="component" value="Unassembled WGS sequence"/>
</dbReference>
<evidence type="ECO:0000313" key="3">
    <source>
        <dbReference type="Proteomes" id="UP000681720"/>
    </source>
</evidence>
<feature type="non-terminal residue" evidence="2">
    <location>
        <position position="103"/>
    </location>
</feature>